<dbReference type="InterPro" id="IPR014710">
    <property type="entry name" value="RmlC-like_jellyroll"/>
</dbReference>
<keyword evidence="4" id="KW-1185">Reference proteome</keyword>
<feature type="signal peptide" evidence="1">
    <location>
        <begin position="1"/>
        <end position="25"/>
    </location>
</feature>
<feature type="chain" id="PRO_5009242112" evidence="1">
    <location>
        <begin position="26"/>
        <end position="149"/>
    </location>
</feature>
<dbReference type="Pfam" id="PF07883">
    <property type="entry name" value="Cupin_2"/>
    <property type="match status" value="1"/>
</dbReference>
<protein>
    <submittedName>
        <fullName evidence="3">Cupin domain-containing protein</fullName>
    </submittedName>
</protein>
<evidence type="ECO:0000259" key="2">
    <source>
        <dbReference type="Pfam" id="PF07883"/>
    </source>
</evidence>
<dbReference type="PROSITE" id="PS51257">
    <property type="entry name" value="PROKAR_LIPOPROTEIN"/>
    <property type="match status" value="1"/>
</dbReference>
<dbReference type="InterPro" id="IPR011051">
    <property type="entry name" value="RmlC_Cupin_sf"/>
</dbReference>
<accession>A0A1G7NQC8</accession>
<dbReference type="InterPro" id="IPR013096">
    <property type="entry name" value="Cupin_2"/>
</dbReference>
<keyword evidence="1" id="KW-0732">Signal</keyword>
<evidence type="ECO:0000313" key="3">
    <source>
        <dbReference type="EMBL" id="SDF76173.1"/>
    </source>
</evidence>
<name>A0A1G7NQC8_9BACT</name>
<dbReference type="Proteomes" id="UP000182427">
    <property type="component" value="Chromosome I"/>
</dbReference>
<dbReference type="Gene3D" id="2.60.120.10">
    <property type="entry name" value="Jelly Rolls"/>
    <property type="match status" value="1"/>
</dbReference>
<organism evidence="3 4">
    <name type="scientific">Terriglobus roseus</name>
    <dbReference type="NCBI Taxonomy" id="392734"/>
    <lineage>
        <taxon>Bacteria</taxon>
        <taxon>Pseudomonadati</taxon>
        <taxon>Acidobacteriota</taxon>
        <taxon>Terriglobia</taxon>
        <taxon>Terriglobales</taxon>
        <taxon>Acidobacteriaceae</taxon>
        <taxon>Terriglobus</taxon>
    </lineage>
</organism>
<dbReference type="AlphaFoldDB" id="A0A1G7NQC8"/>
<gene>
    <name evidence="3" type="ORF">SAMN05444167_3227</name>
</gene>
<feature type="domain" description="Cupin type-2" evidence="2">
    <location>
        <begin position="77"/>
        <end position="142"/>
    </location>
</feature>
<dbReference type="EMBL" id="LT629690">
    <property type="protein sequence ID" value="SDF76173.1"/>
    <property type="molecule type" value="Genomic_DNA"/>
</dbReference>
<sequence>MGAMKYLAVACLLMGCGMGLGQSSAAPTMGTGELAKARVFTPEQGSVRTMANGGQSRDILHAALATGEPVSIHESTQPVGAKPNPPHTIQHSEFILVREGTLLFEHDGVSEKAEPGSVIYVAYGTMHTVRNVGDTPAKYMVIAIGGDQK</sequence>
<evidence type="ECO:0000313" key="4">
    <source>
        <dbReference type="Proteomes" id="UP000182427"/>
    </source>
</evidence>
<reference evidence="3 4" key="1">
    <citation type="submission" date="2016-10" db="EMBL/GenBank/DDBJ databases">
        <authorList>
            <person name="de Groot N.N."/>
        </authorList>
    </citation>
    <scope>NUCLEOTIDE SEQUENCE [LARGE SCALE GENOMIC DNA]</scope>
    <source>
        <strain evidence="3 4">GAS232</strain>
    </source>
</reference>
<dbReference type="SUPFAM" id="SSF51182">
    <property type="entry name" value="RmlC-like cupins"/>
    <property type="match status" value="1"/>
</dbReference>
<proteinExistence type="predicted"/>
<evidence type="ECO:0000256" key="1">
    <source>
        <dbReference type="SAM" id="SignalP"/>
    </source>
</evidence>